<dbReference type="CDD" id="cd00093">
    <property type="entry name" value="HTH_XRE"/>
    <property type="match status" value="1"/>
</dbReference>
<evidence type="ECO:0000256" key="1">
    <source>
        <dbReference type="ARBA" id="ARBA00023125"/>
    </source>
</evidence>
<dbReference type="GO" id="GO:0003677">
    <property type="term" value="F:DNA binding"/>
    <property type="evidence" value="ECO:0007669"/>
    <property type="project" value="UniProtKB-KW"/>
</dbReference>
<accession>A0A7X5XTP9</accession>
<dbReference type="EMBL" id="JAATIT010000004">
    <property type="protein sequence ID" value="NJB90836.1"/>
    <property type="molecule type" value="Genomic_DNA"/>
</dbReference>
<dbReference type="SUPFAM" id="SSF47413">
    <property type="entry name" value="lambda repressor-like DNA-binding domains"/>
    <property type="match status" value="1"/>
</dbReference>
<dbReference type="PANTHER" id="PTHR46797">
    <property type="entry name" value="HTH-TYPE TRANSCRIPTIONAL REGULATOR"/>
    <property type="match status" value="1"/>
</dbReference>
<dbReference type="InterPro" id="IPR050807">
    <property type="entry name" value="TransReg_Diox_bact_type"/>
</dbReference>
<organism evidence="3 4">
    <name type="scientific">Sphingopyxis italica</name>
    <dbReference type="NCBI Taxonomy" id="1129133"/>
    <lineage>
        <taxon>Bacteria</taxon>
        <taxon>Pseudomonadati</taxon>
        <taxon>Pseudomonadota</taxon>
        <taxon>Alphaproteobacteria</taxon>
        <taxon>Sphingomonadales</taxon>
        <taxon>Sphingomonadaceae</taxon>
        <taxon>Sphingopyxis</taxon>
    </lineage>
</organism>
<dbReference type="AlphaFoldDB" id="A0A7X5XTP9"/>
<dbReference type="InterPro" id="IPR001387">
    <property type="entry name" value="Cro/C1-type_HTH"/>
</dbReference>
<dbReference type="Gene3D" id="1.10.260.40">
    <property type="entry name" value="lambda repressor-like DNA-binding domains"/>
    <property type="match status" value="1"/>
</dbReference>
<comment type="caution">
    <text evidence="3">The sequence shown here is derived from an EMBL/GenBank/DDBJ whole genome shotgun (WGS) entry which is preliminary data.</text>
</comment>
<evidence type="ECO:0000313" key="4">
    <source>
        <dbReference type="Proteomes" id="UP000535078"/>
    </source>
</evidence>
<dbReference type="SMART" id="SM00530">
    <property type="entry name" value="HTH_XRE"/>
    <property type="match status" value="1"/>
</dbReference>
<dbReference type="PROSITE" id="PS50943">
    <property type="entry name" value="HTH_CROC1"/>
    <property type="match status" value="1"/>
</dbReference>
<keyword evidence="1" id="KW-0238">DNA-binding</keyword>
<dbReference type="Proteomes" id="UP000535078">
    <property type="component" value="Unassembled WGS sequence"/>
</dbReference>
<dbReference type="GO" id="GO:0005829">
    <property type="term" value="C:cytosol"/>
    <property type="evidence" value="ECO:0007669"/>
    <property type="project" value="TreeGrafter"/>
</dbReference>
<dbReference type="GO" id="GO:0003700">
    <property type="term" value="F:DNA-binding transcription factor activity"/>
    <property type="evidence" value="ECO:0007669"/>
    <property type="project" value="TreeGrafter"/>
</dbReference>
<dbReference type="RefSeq" id="WP_167922225.1">
    <property type="nucleotide sequence ID" value="NZ_JAATIT010000004.1"/>
</dbReference>
<dbReference type="InterPro" id="IPR010982">
    <property type="entry name" value="Lambda_DNA-bd_dom_sf"/>
</dbReference>
<feature type="domain" description="HTH cro/C1-type" evidence="2">
    <location>
        <begin position="15"/>
        <end position="69"/>
    </location>
</feature>
<name>A0A7X5XTP9_9SPHN</name>
<keyword evidence="4" id="KW-1185">Reference proteome</keyword>
<dbReference type="PANTHER" id="PTHR46797:SF1">
    <property type="entry name" value="METHYLPHOSPHONATE SYNTHASE"/>
    <property type="match status" value="1"/>
</dbReference>
<evidence type="ECO:0000313" key="3">
    <source>
        <dbReference type="EMBL" id="NJB90836.1"/>
    </source>
</evidence>
<gene>
    <name evidence="3" type="ORF">GGR90_003038</name>
</gene>
<proteinExistence type="predicted"/>
<evidence type="ECO:0000259" key="2">
    <source>
        <dbReference type="PROSITE" id="PS50943"/>
    </source>
</evidence>
<dbReference type="Pfam" id="PF01381">
    <property type="entry name" value="HTH_3"/>
    <property type="match status" value="1"/>
</dbReference>
<protein>
    <submittedName>
        <fullName evidence="3">Transcriptional regulator with XRE-family HTH domain</fullName>
    </submittedName>
</protein>
<reference evidence="3 4" key="1">
    <citation type="submission" date="2020-03" db="EMBL/GenBank/DDBJ databases">
        <title>Genomic Encyclopedia of Type Strains, Phase IV (KMG-IV): sequencing the most valuable type-strain genomes for metagenomic binning, comparative biology and taxonomic classification.</title>
        <authorList>
            <person name="Goeker M."/>
        </authorList>
    </citation>
    <scope>NUCLEOTIDE SEQUENCE [LARGE SCALE GENOMIC DNA]</scope>
    <source>
        <strain evidence="3 4">DSM 25229</strain>
    </source>
</reference>
<sequence>MTDNAGTGDAFRKRLATARDSRKISQGELAKKTGLPASSISHFEGGGRKPSFDNLLRLADALDVTTDYLLGRSDDVGTSVAAQKLQKHLDGLNSYDLDIAEKFIEVLASKSSKPPSDKA</sequence>